<gene>
    <name evidence="9" type="primary">eda</name>
    <name evidence="9" type="ORF">DSM104635_03663</name>
</gene>
<dbReference type="InterPro" id="IPR013785">
    <property type="entry name" value="Aldolase_TIM"/>
</dbReference>
<dbReference type="GO" id="GO:0008675">
    <property type="term" value="F:2-dehydro-3-deoxy-phosphogluconate aldolase activity"/>
    <property type="evidence" value="ECO:0007669"/>
    <property type="project" value="UniProtKB-EC"/>
</dbReference>
<name>A0A6I6MRL2_9CAUL</name>
<evidence type="ECO:0000313" key="9">
    <source>
        <dbReference type="EMBL" id="QGZ96801.1"/>
    </source>
</evidence>
<dbReference type="NCBIfam" id="TIGR01182">
    <property type="entry name" value="eda"/>
    <property type="match status" value="1"/>
</dbReference>
<dbReference type="Gene3D" id="3.20.20.70">
    <property type="entry name" value="Aldolase class I"/>
    <property type="match status" value="1"/>
</dbReference>
<keyword evidence="7" id="KW-0704">Schiff base</keyword>
<dbReference type="PANTHER" id="PTHR30246:SF1">
    <property type="entry name" value="2-DEHYDRO-3-DEOXY-6-PHOSPHOGALACTONATE ALDOLASE-RELATED"/>
    <property type="match status" value="1"/>
</dbReference>
<dbReference type="RefSeq" id="WP_158767571.1">
    <property type="nucleotide sequence ID" value="NZ_CP047045.1"/>
</dbReference>
<dbReference type="EC" id="4.1.2.14" evidence="5"/>
<dbReference type="Pfam" id="PF01081">
    <property type="entry name" value="Aldolase"/>
    <property type="match status" value="1"/>
</dbReference>
<evidence type="ECO:0000313" key="10">
    <source>
        <dbReference type="Proteomes" id="UP000431269"/>
    </source>
</evidence>
<dbReference type="AlphaFoldDB" id="A0A6I6MRL2"/>
<keyword evidence="10" id="KW-1185">Reference proteome</keyword>
<dbReference type="PROSITE" id="PS00159">
    <property type="entry name" value="ALDOLASE_KDPG_KHG_1"/>
    <property type="match status" value="1"/>
</dbReference>
<dbReference type="InterPro" id="IPR000887">
    <property type="entry name" value="Aldlse_KDPG_KHG"/>
</dbReference>
<accession>A0A6I6MRL2</accession>
<dbReference type="PANTHER" id="PTHR30246">
    <property type="entry name" value="2-KETO-3-DEOXY-6-PHOSPHOGLUCONATE ALDOLASE"/>
    <property type="match status" value="1"/>
</dbReference>
<dbReference type="NCBIfam" id="NF004325">
    <property type="entry name" value="PRK05718.1"/>
    <property type="match status" value="1"/>
</dbReference>
<evidence type="ECO:0000256" key="3">
    <source>
        <dbReference type="ARBA" id="ARBA00006906"/>
    </source>
</evidence>
<dbReference type="SUPFAM" id="SSF51569">
    <property type="entry name" value="Aldolase"/>
    <property type="match status" value="1"/>
</dbReference>
<evidence type="ECO:0000256" key="2">
    <source>
        <dbReference type="ARBA" id="ARBA00004736"/>
    </source>
</evidence>
<protein>
    <recommendedName>
        <fullName evidence="5">2-dehydro-3-deoxy-phosphogluconate aldolase</fullName>
        <ecNumber evidence="5">4.1.2.14</ecNumber>
    </recommendedName>
</protein>
<dbReference type="InterPro" id="IPR031337">
    <property type="entry name" value="KDPG/KHG_AS_1"/>
</dbReference>
<keyword evidence="8" id="KW-0119">Carbohydrate metabolism</keyword>
<evidence type="ECO:0000256" key="8">
    <source>
        <dbReference type="ARBA" id="ARBA00023277"/>
    </source>
</evidence>
<evidence type="ECO:0000256" key="7">
    <source>
        <dbReference type="ARBA" id="ARBA00023270"/>
    </source>
</evidence>
<evidence type="ECO:0000256" key="1">
    <source>
        <dbReference type="ARBA" id="ARBA00000654"/>
    </source>
</evidence>
<reference evidence="10" key="1">
    <citation type="submission" date="2019-12" db="EMBL/GenBank/DDBJ databases">
        <title>Complete genome of Terracaulis silvestris 0127_4.</title>
        <authorList>
            <person name="Vieira S."/>
            <person name="Riedel T."/>
            <person name="Sproer C."/>
            <person name="Pascual J."/>
            <person name="Boedeker C."/>
            <person name="Overmann J."/>
        </authorList>
    </citation>
    <scope>NUCLEOTIDE SEQUENCE [LARGE SCALE GENOMIC DNA]</scope>
    <source>
        <strain evidence="10">0127_4</strain>
    </source>
</reference>
<dbReference type="PROSITE" id="PS00160">
    <property type="entry name" value="ALDOLASE_KDPG_KHG_2"/>
    <property type="match status" value="1"/>
</dbReference>
<dbReference type="KEGG" id="tsv:DSM104635_03663"/>
<dbReference type="EMBL" id="CP047045">
    <property type="protein sequence ID" value="QGZ96801.1"/>
    <property type="molecule type" value="Genomic_DNA"/>
</dbReference>
<comment type="similarity">
    <text evidence="3">Belongs to the KHG/KDPG aldolase family.</text>
</comment>
<evidence type="ECO:0000256" key="4">
    <source>
        <dbReference type="ARBA" id="ARBA00011233"/>
    </source>
</evidence>
<evidence type="ECO:0000256" key="5">
    <source>
        <dbReference type="ARBA" id="ARBA00013063"/>
    </source>
</evidence>
<comment type="catalytic activity">
    <reaction evidence="1">
        <text>2-dehydro-3-deoxy-6-phospho-D-gluconate = D-glyceraldehyde 3-phosphate + pyruvate</text>
        <dbReference type="Rhea" id="RHEA:17089"/>
        <dbReference type="ChEBI" id="CHEBI:15361"/>
        <dbReference type="ChEBI" id="CHEBI:57569"/>
        <dbReference type="ChEBI" id="CHEBI:59776"/>
        <dbReference type="EC" id="4.1.2.14"/>
    </reaction>
</comment>
<evidence type="ECO:0000256" key="6">
    <source>
        <dbReference type="ARBA" id="ARBA00023239"/>
    </source>
</evidence>
<dbReference type="Proteomes" id="UP000431269">
    <property type="component" value="Chromosome"/>
</dbReference>
<dbReference type="CDD" id="cd00452">
    <property type="entry name" value="KDPG_aldolase"/>
    <property type="match status" value="1"/>
</dbReference>
<comment type="pathway">
    <text evidence="2">Carbohydrate acid metabolism; 2-dehydro-3-deoxy-D-gluconate degradation; D-glyceraldehyde 3-phosphate and pyruvate from 2-dehydro-3-deoxy-D-gluconate: step 2/2.</text>
</comment>
<organism evidence="9 10">
    <name type="scientific">Terricaulis silvestris</name>
    <dbReference type="NCBI Taxonomy" id="2686094"/>
    <lineage>
        <taxon>Bacteria</taxon>
        <taxon>Pseudomonadati</taxon>
        <taxon>Pseudomonadota</taxon>
        <taxon>Alphaproteobacteria</taxon>
        <taxon>Caulobacterales</taxon>
        <taxon>Caulobacteraceae</taxon>
        <taxon>Terricaulis</taxon>
    </lineage>
</organism>
<comment type="subunit">
    <text evidence="4">Homotrimer.</text>
</comment>
<dbReference type="InterPro" id="IPR031338">
    <property type="entry name" value="KDPG/KHG_AS_2"/>
</dbReference>
<proteinExistence type="inferred from homology"/>
<keyword evidence="6" id="KW-0456">Lyase</keyword>
<sequence>MSKLAADDVFKLSPVMPVVVIDDAAQAEPLARVLLASGIRTIEVTLRTDAALDAIREIVKTAPEMIVGAGTVLNLTDLEAAIEAGARYALSPGATPKLMKAARNAKIPFIPGVATSSEIMRGLDLGYTHFKFFPAEQMGGVAALKAQHGPLPNAKFCPTGGISADKAPSYLALPNVLCVGGSWIAPADKIKAQDWAAIESAAKQAAAMR</sequence>